<accession>A0A0A9C615</accession>
<dbReference type="AlphaFoldDB" id="A0A0A9C615"/>
<name>A0A0A9C615_ARUDO</name>
<dbReference type="EMBL" id="GBRH01226171">
    <property type="protein sequence ID" value="JAD71724.1"/>
    <property type="molecule type" value="Transcribed_RNA"/>
</dbReference>
<reference evidence="1" key="2">
    <citation type="journal article" date="2015" name="Data Brief">
        <title>Shoot transcriptome of the giant reed, Arundo donax.</title>
        <authorList>
            <person name="Barrero R.A."/>
            <person name="Guerrero F.D."/>
            <person name="Moolhuijzen P."/>
            <person name="Goolsby J.A."/>
            <person name="Tidwell J."/>
            <person name="Bellgard S.E."/>
            <person name="Bellgard M.I."/>
        </authorList>
    </citation>
    <scope>NUCLEOTIDE SEQUENCE</scope>
    <source>
        <tissue evidence="1">Shoot tissue taken approximately 20 cm above the soil surface</tissue>
    </source>
</reference>
<protein>
    <submittedName>
        <fullName evidence="1">Uncharacterized protein</fullName>
    </submittedName>
</protein>
<sequence length="38" mass="4543">MKRGIPDFFMFWNVLADEALLTPIEPRQRILLPIICRK</sequence>
<reference evidence="1" key="1">
    <citation type="submission" date="2014-09" db="EMBL/GenBank/DDBJ databases">
        <authorList>
            <person name="Magalhaes I.L.F."/>
            <person name="Oliveira U."/>
            <person name="Santos F.R."/>
            <person name="Vidigal T.H.D.A."/>
            <person name="Brescovit A.D."/>
            <person name="Santos A.J."/>
        </authorList>
    </citation>
    <scope>NUCLEOTIDE SEQUENCE</scope>
    <source>
        <tissue evidence="1">Shoot tissue taken approximately 20 cm above the soil surface</tissue>
    </source>
</reference>
<proteinExistence type="predicted"/>
<organism evidence="1">
    <name type="scientific">Arundo donax</name>
    <name type="common">Giant reed</name>
    <name type="synonym">Donax arundinaceus</name>
    <dbReference type="NCBI Taxonomy" id="35708"/>
    <lineage>
        <taxon>Eukaryota</taxon>
        <taxon>Viridiplantae</taxon>
        <taxon>Streptophyta</taxon>
        <taxon>Embryophyta</taxon>
        <taxon>Tracheophyta</taxon>
        <taxon>Spermatophyta</taxon>
        <taxon>Magnoliopsida</taxon>
        <taxon>Liliopsida</taxon>
        <taxon>Poales</taxon>
        <taxon>Poaceae</taxon>
        <taxon>PACMAD clade</taxon>
        <taxon>Arundinoideae</taxon>
        <taxon>Arundineae</taxon>
        <taxon>Arundo</taxon>
    </lineage>
</organism>
<evidence type="ECO:0000313" key="1">
    <source>
        <dbReference type="EMBL" id="JAD71724.1"/>
    </source>
</evidence>